<gene>
    <name evidence="4" type="ORF">CISIN_1g042760mg</name>
</gene>
<feature type="compositionally biased region" description="Polar residues" evidence="2">
    <location>
        <begin position="11"/>
        <end position="20"/>
    </location>
</feature>
<protein>
    <recommendedName>
        <fullName evidence="3">EF-hand domain-containing protein</fullName>
    </recommendedName>
</protein>
<evidence type="ECO:0000256" key="1">
    <source>
        <dbReference type="ARBA" id="ARBA00022837"/>
    </source>
</evidence>
<sequence>MALHIHDEVAPNNTQKNNCHTCRDQRKHAPALDISILVISQTKGIRKNCPRNWLWFIDENYAQVKASLTQQHLKSVFLRYDTDGDGRLSNQELKDSFDSLGSRVPDWRAWRCHCYADLNGDGCIRRQSSMSLLNILSNTIICQEIDNYHLNVFVLFAEPGFFRGKRV</sequence>
<evidence type="ECO:0000259" key="3">
    <source>
        <dbReference type="PROSITE" id="PS50222"/>
    </source>
</evidence>
<keyword evidence="5" id="KW-1185">Reference proteome</keyword>
<dbReference type="InterPro" id="IPR018247">
    <property type="entry name" value="EF_Hand_1_Ca_BS"/>
</dbReference>
<dbReference type="PROSITE" id="PS00018">
    <property type="entry name" value="EF_HAND_1"/>
    <property type="match status" value="1"/>
</dbReference>
<dbReference type="EMBL" id="KK791592">
    <property type="protein sequence ID" value="KDO37180.1"/>
    <property type="molecule type" value="Genomic_DNA"/>
</dbReference>
<dbReference type="Pfam" id="PF13405">
    <property type="entry name" value="EF-hand_6"/>
    <property type="match status" value="1"/>
</dbReference>
<dbReference type="Gene3D" id="1.10.238.10">
    <property type="entry name" value="EF-hand"/>
    <property type="match status" value="1"/>
</dbReference>
<dbReference type="GO" id="GO:0005509">
    <property type="term" value="F:calcium ion binding"/>
    <property type="evidence" value="ECO:0007669"/>
    <property type="project" value="InterPro"/>
</dbReference>
<dbReference type="SUPFAM" id="SSF47473">
    <property type="entry name" value="EF-hand"/>
    <property type="match status" value="1"/>
</dbReference>
<dbReference type="AlphaFoldDB" id="A0A067D6P1"/>
<accession>A0A067D6P1</accession>
<evidence type="ECO:0000313" key="5">
    <source>
        <dbReference type="Proteomes" id="UP000027120"/>
    </source>
</evidence>
<proteinExistence type="predicted"/>
<organism evidence="4 5">
    <name type="scientific">Citrus sinensis</name>
    <name type="common">Sweet orange</name>
    <name type="synonym">Citrus aurantium var. sinensis</name>
    <dbReference type="NCBI Taxonomy" id="2711"/>
    <lineage>
        <taxon>Eukaryota</taxon>
        <taxon>Viridiplantae</taxon>
        <taxon>Streptophyta</taxon>
        <taxon>Embryophyta</taxon>
        <taxon>Tracheophyta</taxon>
        <taxon>Spermatophyta</taxon>
        <taxon>Magnoliopsida</taxon>
        <taxon>eudicotyledons</taxon>
        <taxon>Gunneridae</taxon>
        <taxon>Pentapetalae</taxon>
        <taxon>rosids</taxon>
        <taxon>malvids</taxon>
        <taxon>Sapindales</taxon>
        <taxon>Rutaceae</taxon>
        <taxon>Aurantioideae</taxon>
        <taxon>Citrus</taxon>
    </lineage>
</organism>
<dbReference type="InterPro" id="IPR011992">
    <property type="entry name" value="EF-hand-dom_pair"/>
</dbReference>
<evidence type="ECO:0000313" key="4">
    <source>
        <dbReference type="EMBL" id="KDO37180.1"/>
    </source>
</evidence>
<feature type="domain" description="EF-hand" evidence="3">
    <location>
        <begin position="68"/>
        <end position="103"/>
    </location>
</feature>
<dbReference type="Proteomes" id="UP000027120">
    <property type="component" value="Unassembled WGS sequence"/>
</dbReference>
<feature type="region of interest" description="Disordered" evidence="2">
    <location>
        <begin position="1"/>
        <end position="22"/>
    </location>
</feature>
<dbReference type="STRING" id="2711.A0A067D6P1"/>
<dbReference type="CDD" id="cd00051">
    <property type="entry name" value="EFh"/>
    <property type="match status" value="1"/>
</dbReference>
<dbReference type="InterPro" id="IPR002048">
    <property type="entry name" value="EF_hand_dom"/>
</dbReference>
<dbReference type="PROSITE" id="PS50222">
    <property type="entry name" value="EF_HAND_2"/>
    <property type="match status" value="1"/>
</dbReference>
<name>A0A067D6P1_CITSI</name>
<keyword evidence="1" id="KW-0106">Calcium</keyword>
<evidence type="ECO:0000256" key="2">
    <source>
        <dbReference type="SAM" id="MobiDB-lite"/>
    </source>
</evidence>
<dbReference type="SMR" id="A0A067D6P1"/>
<reference evidence="4 5" key="1">
    <citation type="submission" date="2014-04" db="EMBL/GenBank/DDBJ databases">
        <authorList>
            <consortium name="International Citrus Genome Consortium"/>
            <person name="Gmitter F."/>
            <person name="Chen C."/>
            <person name="Farmerie W."/>
            <person name="Harkins T."/>
            <person name="Desany B."/>
            <person name="Mohiuddin M."/>
            <person name="Kodira C."/>
            <person name="Borodovsky M."/>
            <person name="Lomsadze A."/>
            <person name="Burns P."/>
            <person name="Jenkins J."/>
            <person name="Prochnik S."/>
            <person name="Shu S."/>
            <person name="Chapman J."/>
            <person name="Pitluck S."/>
            <person name="Schmutz J."/>
            <person name="Rokhsar D."/>
        </authorList>
    </citation>
    <scope>NUCLEOTIDE SEQUENCE</scope>
</reference>